<feature type="transmembrane region" description="Helical" evidence="1">
    <location>
        <begin position="12"/>
        <end position="32"/>
    </location>
</feature>
<evidence type="ECO:0000313" key="3">
    <source>
        <dbReference type="Proteomes" id="UP001501470"/>
    </source>
</evidence>
<reference evidence="2 3" key="1">
    <citation type="journal article" date="2019" name="Int. J. Syst. Evol. Microbiol.">
        <title>The Global Catalogue of Microorganisms (GCM) 10K type strain sequencing project: providing services to taxonomists for standard genome sequencing and annotation.</title>
        <authorList>
            <consortium name="The Broad Institute Genomics Platform"/>
            <consortium name="The Broad Institute Genome Sequencing Center for Infectious Disease"/>
            <person name="Wu L."/>
            <person name="Ma J."/>
        </authorList>
    </citation>
    <scope>NUCLEOTIDE SEQUENCE [LARGE SCALE GENOMIC DNA]</scope>
    <source>
        <strain evidence="2 3">JCM 15933</strain>
    </source>
</reference>
<accession>A0ABN2ATT3</accession>
<evidence type="ECO:0000256" key="1">
    <source>
        <dbReference type="SAM" id="Phobius"/>
    </source>
</evidence>
<sequence length="212" mass="22775">MRAAYERLVPLRLRRIIGFDAKGAVSLVLWLTGRRHGVPAGAVPVPYFGAQAPALLVFLGAMVVELFVVEVVLRSLGAPFAVRAALLALDGYSIMLALAVIAAYVTRPHVVSATEVRIRSGAFFDLSVPREQIASVRRIRAYNEKGSVRVDGAILTVAVSSQANLQLELTGPVTAVRPLGARCEVRTVRLFADDPAVFLAACSHDPEDLVHP</sequence>
<comment type="caution">
    <text evidence="2">The sequence shown here is derived from an EMBL/GenBank/DDBJ whole genome shotgun (WGS) entry which is preliminary data.</text>
</comment>
<name>A0ABN2ATT3_9ACTN</name>
<dbReference type="RefSeq" id="WP_344504508.1">
    <property type="nucleotide sequence ID" value="NZ_BAAAQD010000010.1"/>
</dbReference>
<evidence type="ECO:0000313" key="2">
    <source>
        <dbReference type="EMBL" id="GAA1527077.1"/>
    </source>
</evidence>
<protein>
    <recommendedName>
        <fullName evidence="4">Integral membrane protein</fullName>
    </recommendedName>
</protein>
<dbReference type="Proteomes" id="UP001501470">
    <property type="component" value="Unassembled WGS sequence"/>
</dbReference>
<evidence type="ECO:0008006" key="4">
    <source>
        <dbReference type="Google" id="ProtNLM"/>
    </source>
</evidence>
<gene>
    <name evidence="2" type="ORF">GCM10009827_050050</name>
</gene>
<keyword evidence="1" id="KW-1133">Transmembrane helix</keyword>
<keyword evidence="3" id="KW-1185">Reference proteome</keyword>
<proteinExistence type="predicted"/>
<dbReference type="EMBL" id="BAAAQD010000010">
    <property type="protein sequence ID" value="GAA1527077.1"/>
    <property type="molecule type" value="Genomic_DNA"/>
</dbReference>
<feature type="transmembrane region" description="Helical" evidence="1">
    <location>
        <begin position="85"/>
        <end position="105"/>
    </location>
</feature>
<feature type="transmembrane region" description="Helical" evidence="1">
    <location>
        <begin position="52"/>
        <end position="73"/>
    </location>
</feature>
<keyword evidence="1" id="KW-0812">Transmembrane</keyword>
<keyword evidence="1" id="KW-0472">Membrane</keyword>
<organism evidence="2 3">
    <name type="scientific">Dactylosporangium maewongense</name>
    <dbReference type="NCBI Taxonomy" id="634393"/>
    <lineage>
        <taxon>Bacteria</taxon>
        <taxon>Bacillati</taxon>
        <taxon>Actinomycetota</taxon>
        <taxon>Actinomycetes</taxon>
        <taxon>Micromonosporales</taxon>
        <taxon>Micromonosporaceae</taxon>
        <taxon>Dactylosporangium</taxon>
    </lineage>
</organism>